<accession>A0A1E3L8J4</accession>
<dbReference type="GO" id="GO:0009234">
    <property type="term" value="P:menaquinone biosynthetic process"/>
    <property type="evidence" value="ECO:0007669"/>
    <property type="project" value="UniProtKB-UniRule"/>
</dbReference>
<dbReference type="GO" id="GO:0008782">
    <property type="term" value="F:adenosylhomocysteine nucleosidase activity"/>
    <property type="evidence" value="ECO:0007669"/>
    <property type="project" value="TreeGrafter"/>
</dbReference>
<comment type="pathway">
    <text evidence="1">Quinol/quinone metabolism; menaquinone biosynthesis.</text>
</comment>
<keyword evidence="4" id="KW-0326">Glycosidase</keyword>
<dbReference type="AlphaFoldDB" id="A0A1E3L8J4"/>
<evidence type="ECO:0000256" key="1">
    <source>
        <dbReference type="HAMAP-Rule" id="MF_00991"/>
    </source>
</evidence>
<dbReference type="Pfam" id="PF01048">
    <property type="entry name" value="PNP_UDP_1"/>
    <property type="match status" value="1"/>
</dbReference>
<gene>
    <name evidence="1 4" type="primary">mqnB</name>
    <name evidence="4" type="ORF">PTI45_01299</name>
</gene>
<dbReference type="UniPathway" id="UPA00079"/>
<dbReference type="STRING" id="1886670.PTI45_01299"/>
<dbReference type="NCBIfam" id="TIGR03664">
    <property type="entry name" value="fut_nucase"/>
    <property type="match status" value="1"/>
</dbReference>
<dbReference type="GO" id="GO:0008930">
    <property type="term" value="F:methylthioadenosine nucleosidase activity"/>
    <property type="evidence" value="ECO:0007669"/>
    <property type="project" value="TreeGrafter"/>
</dbReference>
<organism evidence="4 5">
    <name type="scientific">Paenibacillus nuruki</name>
    <dbReference type="NCBI Taxonomy" id="1886670"/>
    <lineage>
        <taxon>Bacteria</taxon>
        <taxon>Bacillati</taxon>
        <taxon>Bacillota</taxon>
        <taxon>Bacilli</taxon>
        <taxon>Bacillales</taxon>
        <taxon>Paenibacillaceae</taxon>
        <taxon>Paenibacillus</taxon>
    </lineage>
</organism>
<evidence type="ECO:0000256" key="2">
    <source>
        <dbReference type="NCBIfam" id="TIGR03664"/>
    </source>
</evidence>
<feature type="domain" description="Nucleoside phosphorylase" evidence="3">
    <location>
        <begin position="36"/>
        <end position="218"/>
    </location>
</feature>
<dbReference type="GO" id="GO:0019284">
    <property type="term" value="P:L-methionine salvage from S-adenosylmethionine"/>
    <property type="evidence" value="ECO:0007669"/>
    <property type="project" value="TreeGrafter"/>
</dbReference>
<evidence type="ECO:0000259" key="3">
    <source>
        <dbReference type="Pfam" id="PF01048"/>
    </source>
</evidence>
<dbReference type="InterPro" id="IPR035994">
    <property type="entry name" value="Nucleoside_phosphorylase_sf"/>
</dbReference>
<dbReference type="NCBIfam" id="NF006087">
    <property type="entry name" value="PRK08236.1"/>
    <property type="match status" value="1"/>
</dbReference>
<protein>
    <recommendedName>
        <fullName evidence="1 2">Futalosine hydrolase</fullName>
        <shortName evidence="1">FL hydrolase</shortName>
        <ecNumber evidence="1 2">3.2.2.26</ecNumber>
    </recommendedName>
    <alternativeName>
        <fullName evidence="1">Futalosine nucleosidase</fullName>
    </alternativeName>
    <alternativeName>
        <fullName evidence="1">Menaquinone biosynthetic enzyme MqnB</fullName>
    </alternativeName>
</protein>
<keyword evidence="1 4" id="KW-0378">Hydrolase</keyword>
<comment type="similarity">
    <text evidence="1">Belongs to the PNP/UDP phosphorylase family. Futalosine hydrolase subfamily.</text>
</comment>
<dbReference type="Gene3D" id="3.40.50.1580">
    <property type="entry name" value="Nucleoside phosphorylase domain"/>
    <property type="match status" value="1"/>
</dbReference>
<dbReference type="PANTHER" id="PTHR46832">
    <property type="entry name" value="5'-METHYLTHIOADENOSINE/S-ADENOSYLHOMOCYSTEINE NUCLEOSIDASE"/>
    <property type="match status" value="1"/>
</dbReference>
<keyword evidence="5" id="KW-1185">Reference proteome</keyword>
<evidence type="ECO:0000313" key="5">
    <source>
        <dbReference type="Proteomes" id="UP000094578"/>
    </source>
</evidence>
<comment type="function">
    <text evidence="1">Catalyzes the hydrolysis of futalosine (FL) to dehypoxanthine futalosine (DHFL) and hypoxanthine, a step in the biosynthesis of menaquinone (MK, vitamin K2).</text>
</comment>
<dbReference type="PATRIC" id="fig|1886670.3.peg.1324"/>
<proteinExistence type="inferred from homology"/>
<dbReference type="PANTHER" id="PTHR46832:SF2">
    <property type="entry name" value="FUTALOSINE HYDROLASE"/>
    <property type="match status" value="1"/>
</dbReference>
<dbReference type="SUPFAM" id="SSF53167">
    <property type="entry name" value="Purine and uridine phosphorylases"/>
    <property type="match status" value="1"/>
</dbReference>
<dbReference type="CDD" id="cd17766">
    <property type="entry name" value="futalosine_nucleosidase_MqnB"/>
    <property type="match status" value="1"/>
</dbReference>
<dbReference type="InterPro" id="IPR019963">
    <property type="entry name" value="FL_hydrolase_MqnB"/>
</dbReference>
<dbReference type="InterPro" id="IPR000845">
    <property type="entry name" value="Nucleoside_phosphorylase_d"/>
</dbReference>
<reference evidence="4 5" key="1">
    <citation type="submission" date="2016-08" db="EMBL/GenBank/DDBJ databases">
        <title>Genome sequencing of Paenibacillus sp. TI45-13ar, isolated from Korean traditional nuruk.</title>
        <authorList>
            <person name="Kim S.-J."/>
        </authorList>
    </citation>
    <scope>NUCLEOTIDE SEQUENCE [LARGE SCALE GENOMIC DNA]</scope>
    <source>
        <strain evidence="4 5">TI45-13ar</strain>
    </source>
</reference>
<dbReference type="Proteomes" id="UP000094578">
    <property type="component" value="Unassembled WGS sequence"/>
</dbReference>
<name>A0A1E3L8J4_9BACL</name>
<dbReference type="GO" id="GO:0009116">
    <property type="term" value="P:nucleoside metabolic process"/>
    <property type="evidence" value="ECO:0007669"/>
    <property type="project" value="InterPro"/>
</dbReference>
<keyword evidence="1" id="KW-0474">Menaquinone biosynthesis</keyword>
<evidence type="ECO:0000313" key="4">
    <source>
        <dbReference type="EMBL" id="ODP29290.1"/>
    </source>
</evidence>
<dbReference type="RefSeq" id="WP_069326726.1">
    <property type="nucleotide sequence ID" value="NZ_MDER01000031.1"/>
</dbReference>
<dbReference type="EMBL" id="MDER01000031">
    <property type="protein sequence ID" value="ODP29290.1"/>
    <property type="molecule type" value="Genomic_DNA"/>
</dbReference>
<sequence>MNTSIHSHSSSRRILIMTAVEAEREAILRGLPALSEDRFSVQLAGVGPASAAARTTAILAKESFDMVISAGIGGGFAGYADIGSIVLASQMIAADLGSETPEHGFISVDELGFGSSMIQADTVYNGSLASAIQQIGLAVHIGPVVTVSTTTGSAESTAMLAGRIPGASAEGMEGYGVALAAHYFHLPVLEIRAISNRVGPRDRSSWRIPDALQALTKASSILPEVL</sequence>
<dbReference type="HAMAP" id="MF_00991">
    <property type="entry name" value="MqnB"/>
    <property type="match status" value="1"/>
</dbReference>
<dbReference type="EC" id="3.2.2.26" evidence="1 2"/>
<dbReference type="GO" id="GO:0005829">
    <property type="term" value="C:cytosol"/>
    <property type="evidence" value="ECO:0007669"/>
    <property type="project" value="TreeGrafter"/>
</dbReference>
<comment type="catalytic activity">
    <reaction evidence="1">
        <text>futalosine + H2O = dehypoxanthine futalosine + hypoxanthine</text>
        <dbReference type="Rhea" id="RHEA:25904"/>
        <dbReference type="ChEBI" id="CHEBI:15377"/>
        <dbReference type="ChEBI" id="CHEBI:17368"/>
        <dbReference type="ChEBI" id="CHEBI:58863"/>
        <dbReference type="ChEBI" id="CHEBI:58864"/>
        <dbReference type="EC" id="3.2.2.26"/>
    </reaction>
</comment>
<comment type="caution">
    <text evidence="4">The sequence shown here is derived from an EMBL/GenBank/DDBJ whole genome shotgun (WGS) entry which is preliminary data.</text>
</comment>